<comment type="subcellular location">
    <subcellularLocation>
        <location evidence="1">Cell membrane</location>
    </subcellularLocation>
</comment>
<dbReference type="STRING" id="2880.D7FH88"/>
<dbReference type="EMBL" id="FN649755">
    <property type="protein sequence ID" value="CBJ28459.1"/>
    <property type="molecule type" value="Genomic_DNA"/>
</dbReference>
<keyword evidence="2" id="KW-1003">Cell membrane</keyword>
<dbReference type="Gene3D" id="3.80.10.10">
    <property type="entry name" value="Ribonuclease Inhibitor"/>
    <property type="match status" value="2"/>
</dbReference>
<keyword evidence="4" id="KW-0732">Signal</keyword>
<dbReference type="PANTHER" id="PTHR47988">
    <property type="entry name" value="SOMATIC EMBRYOGENESIS RECEPTOR KINASE 1"/>
    <property type="match status" value="1"/>
</dbReference>
<evidence type="ECO:0000256" key="2">
    <source>
        <dbReference type="ARBA" id="ARBA00022475"/>
    </source>
</evidence>
<evidence type="ECO:0000256" key="5">
    <source>
        <dbReference type="ARBA" id="ARBA00022737"/>
    </source>
</evidence>
<dbReference type="AlphaFoldDB" id="D7FH88"/>
<keyword evidence="8" id="KW-1185">Reference proteome</keyword>
<dbReference type="FunFam" id="3.80.10.10:FF:000383">
    <property type="entry name" value="Leucine-rich repeat receptor protein kinase EMS1"/>
    <property type="match status" value="1"/>
</dbReference>
<dbReference type="Proteomes" id="UP000002630">
    <property type="component" value="Linkage Group LG30"/>
</dbReference>
<keyword evidence="5" id="KW-0677">Repeat</keyword>
<keyword evidence="2" id="KW-0472">Membrane</keyword>
<sequence>MSSEDRTALVALFRSTGGDRWTQNDSWDTNAELRRWRGVRLNRDGRVIQLGLSHNNLQGPLPEALGNLRELLTLDLRGNRLTGFIPKGLGSLPRLQQLRLFENQLAGPIPEELGYLENLSALDLHSNKLTGPIPETLGDLKGMMYLDLSGNKLTGRVPKELGSMERLGQLRLEDNNLTGAVPTELANLSTLSTLQVGNTRSKAILRRGNKLTGGPAKGEALGAWKDRILRKQQAVKDQQKEARAPEPPPSTPPRLLPQQQEAGESDEKEENAPMPLGSPTQGEEVALERTVSREHDSLSLEQAEPGRLFRVQLSSSAWLDSLIGENPEALEDIQRVIESQVPGSVSPDDERSDMERHRELGTLASMSTALGEVVLKHTEDMDVQQKELALPAFWRAYYTAVRTGLCEAYLAASVINSDWVSTSKTGGMGKVGVAVRARVCGLWDLRCL</sequence>
<accession>D7FH88</accession>
<keyword evidence="3" id="KW-0433">Leucine-rich repeat</keyword>
<feature type="compositionally biased region" description="Basic and acidic residues" evidence="6">
    <location>
        <begin position="286"/>
        <end position="298"/>
    </location>
</feature>
<evidence type="ECO:0000256" key="6">
    <source>
        <dbReference type="SAM" id="MobiDB-lite"/>
    </source>
</evidence>
<dbReference type="InParanoid" id="D7FH88"/>
<organism evidence="7 8">
    <name type="scientific">Ectocarpus siliculosus</name>
    <name type="common">Brown alga</name>
    <name type="synonym">Conferva siliculosa</name>
    <dbReference type="NCBI Taxonomy" id="2880"/>
    <lineage>
        <taxon>Eukaryota</taxon>
        <taxon>Sar</taxon>
        <taxon>Stramenopiles</taxon>
        <taxon>Ochrophyta</taxon>
        <taxon>PX clade</taxon>
        <taxon>Phaeophyceae</taxon>
        <taxon>Ectocarpales</taxon>
        <taxon>Ectocarpaceae</taxon>
        <taxon>Ectocarpus</taxon>
    </lineage>
</organism>
<dbReference type="Pfam" id="PF13855">
    <property type="entry name" value="LRR_8"/>
    <property type="match status" value="2"/>
</dbReference>
<dbReference type="SUPFAM" id="SSF52058">
    <property type="entry name" value="L domain-like"/>
    <property type="match status" value="1"/>
</dbReference>
<evidence type="ECO:0000256" key="4">
    <source>
        <dbReference type="ARBA" id="ARBA00022729"/>
    </source>
</evidence>
<dbReference type="FunFam" id="3.80.10.10:FF:000041">
    <property type="entry name" value="LRR receptor-like serine/threonine-protein kinase ERECTA"/>
    <property type="match status" value="1"/>
</dbReference>
<name>D7FH88_ECTSI</name>
<proteinExistence type="predicted"/>
<evidence type="ECO:0000313" key="8">
    <source>
        <dbReference type="Proteomes" id="UP000002630"/>
    </source>
</evidence>
<reference evidence="7 8" key="1">
    <citation type="journal article" date="2010" name="Nature">
        <title>The Ectocarpus genome and the independent evolution of multicellularity in brown algae.</title>
        <authorList>
            <person name="Cock J.M."/>
            <person name="Sterck L."/>
            <person name="Rouze P."/>
            <person name="Scornet D."/>
            <person name="Allen A.E."/>
            <person name="Amoutzias G."/>
            <person name="Anthouard V."/>
            <person name="Artiguenave F."/>
            <person name="Aury J.M."/>
            <person name="Badger J.H."/>
            <person name="Beszteri B."/>
            <person name="Billiau K."/>
            <person name="Bonnet E."/>
            <person name="Bothwell J.H."/>
            <person name="Bowler C."/>
            <person name="Boyen C."/>
            <person name="Brownlee C."/>
            <person name="Carrano C.J."/>
            <person name="Charrier B."/>
            <person name="Cho G.Y."/>
            <person name="Coelho S.M."/>
            <person name="Collen J."/>
            <person name="Corre E."/>
            <person name="Da Silva C."/>
            <person name="Delage L."/>
            <person name="Delaroque N."/>
            <person name="Dittami S.M."/>
            <person name="Doulbeau S."/>
            <person name="Elias M."/>
            <person name="Farnham G."/>
            <person name="Gachon C.M."/>
            <person name="Gschloessl B."/>
            <person name="Heesch S."/>
            <person name="Jabbari K."/>
            <person name="Jubin C."/>
            <person name="Kawai H."/>
            <person name="Kimura K."/>
            <person name="Kloareg B."/>
            <person name="Kupper F.C."/>
            <person name="Lang D."/>
            <person name="Le Bail A."/>
            <person name="Leblanc C."/>
            <person name="Lerouge P."/>
            <person name="Lohr M."/>
            <person name="Lopez P.J."/>
            <person name="Martens C."/>
            <person name="Maumus F."/>
            <person name="Michel G."/>
            <person name="Miranda-Saavedra D."/>
            <person name="Morales J."/>
            <person name="Moreau H."/>
            <person name="Motomura T."/>
            <person name="Nagasato C."/>
            <person name="Napoli C.A."/>
            <person name="Nelson D.R."/>
            <person name="Nyvall-Collen P."/>
            <person name="Peters A.F."/>
            <person name="Pommier C."/>
            <person name="Potin P."/>
            <person name="Poulain J."/>
            <person name="Quesneville H."/>
            <person name="Read B."/>
            <person name="Rensing S.A."/>
            <person name="Ritter A."/>
            <person name="Rousvoal S."/>
            <person name="Samanta M."/>
            <person name="Samson G."/>
            <person name="Schroeder D.C."/>
            <person name="Segurens B."/>
            <person name="Strittmatter M."/>
            <person name="Tonon T."/>
            <person name="Tregear J.W."/>
            <person name="Valentin K."/>
            <person name="von Dassow P."/>
            <person name="Yamagishi T."/>
            <person name="Van de Peer Y."/>
            <person name="Wincker P."/>
        </authorList>
    </citation>
    <scope>NUCLEOTIDE SEQUENCE [LARGE SCALE GENOMIC DNA]</scope>
    <source>
        <strain evidence="8">Ec32 / CCAP1310/4</strain>
    </source>
</reference>
<dbReference type="InterPro" id="IPR032675">
    <property type="entry name" value="LRR_dom_sf"/>
</dbReference>
<evidence type="ECO:0000256" key="1">
    <source>
        <dbReference type="ARBA" id="ARBA00004236"/>
    </source>
</evidence>
<dbReference type="InterPro" id="IPR001611">
    <property type="entry name" value="Leu-rich_rpt"/>
</dbReference>
<gene>
    <name evidence="7" type="ORF">Esi_0106_0039</name>
</gene>
<dbReference type="OrthoDB" id="1394818at2759"/>
<feature type="compositionally biased region" description="Pro residues" evidence="6">
    <location>
        <begin position="245"/>
        <end position="255"/>
    </location>
</feature>
<evidence type="ECO:0000256" key="3">
    <source>
        <dbReference type="ARBA" id="ARBA00022614"/>
    </source>
</evidence>
<evidence type="ECO:0000313" key="7">
    <source>
        <dbReference type="EMBL" id="CBJ28459.1"/>
    </source>
</evidence>
<dbReference type="GO" id="GO:0005886">
    <property type="term" value="C:plasma membrane"/>
    <property type="evidence" value="ECO:0007669"/>
    <property type="project" value="UniProtKB-SubCell"/>
</dbReference>
<dbReference type="eggNOG" id="ENOG502QVSR">
    <property type="taxonomic scope" value="Eukaryota"/>
</dbReference>
<dbReference type="EMBL" id="FN647746">
    <property type="protein sequence ID" value="CBJ28459.1"/>
    <property type="molecule type" value="Genomic_DNA"/>
</dbReference>
<feature type="region of interest" description="Disordered" evidence="6">
    <location>
        <begin position="232"/>
        <end position="299"/>
    </location>
</feature>
<protein>
    <submittedName>
        <fullName evidence="7">Leucine Rich Repeat Protein</fullName>
    </submittedName>
</protein>